<dbReference type="CDD" id="cd14825">
    <property type="entry name" value="TRAPPC2_sedlin"/>
    <property type="match status" value="1"/>
</dbReference>
<evidence type="ECO:0000313" key="6">
    <source>
        <dbReference type="Proteomes" id="UP001150062"/>
    </source>
</evidence>
<dbReference type="InterPro" id="IPR011012">
    <property type="entry name" value="Longin-like_dom_sf"/>
</dbReference>
<evidence type="ECO:0000313" key="4">
    <source>
        <dbReference type="EMBL" id="KAJ6252662.1"/>
    </source>
</evidence>
<dbReference type="Pfam" id="PF04628">
    <property type="entry name" value="Sedlin_N"/>
    <property type="match status" value="1"/>
</dbReference>
<name>A0AAV8AEX2_9EUKA</name>
<dbReference type="EMBL" id="JAOAOG010000197">
    <property type="protein sequence ID" value="KAJ6240911.1"/>
    <property type="molecule type" value="Genomic_DNA"/>
</dbReference>
<evidence type="ECO:0000313" key="2">
    <source>
        <dbReference type="EMBL" id="KAJ3451277.1"/>
    </source>
</evidence>
<proteinExistence type="predicted"/>
<dbReference type="GO" id="GO:0005737">
    <property type="term" value="C:cytoplasm"/>
    <property type="evidence" value="ECO:0007669"/>
    <property type="project" value="GOC"/>
</dbReference>
<dbReference type="EMBL" id="JANTQA010000010">
    <property type="protein sequence ID" value="KAJ3451277.1"/>
    <property type="molecule type" value="Genomic_DNA"/>
</dbReference>
<dbReference type="EMBL" id="JANTQA010000048">
    <property type="protein sequence ID" value="KAJ3430988.1"/>
    <property type="molecule type" value="Genomic_DNA"/>
</dbReference>
<gene>
    <name evidence="1" type="ORF">M0812_02663</name>
    <name evidence="2" type="ORF">M0812_04947</name>
    <name evidence="4" type="ORF">M0813_14034</name>
    <name evidence="3" type="ORF">M0813_23560</name>
</gene>
<dbReference type="EMBL" id="JAOAOG010000041">
    <property type="protein sequence ID" value="KAJ6252662.1"/>
    <property type="molecule type" value="Genomic_DNA"/>
</dbReference>
<reference evidence="2" key="2">
    <citation type="submission" date="2022-08" db="EMBL/GenBank/DDBJ databases">
        <title>Novel sulphate-reducing endosymbionts in the free-living metamonad Anaeramoeba.</title>
        <authorList>
            <person name="Jerlstrom-Hultqvist J."/>
            <person name="Cepicka I."/>
            <person name="Gallot-Lavallee L."/>
            <person name="Salas-Leiva D."/>
            <person name="Curtis B.A."/>
            <person name="Zahonova K."/>
            <person name="Pipaliya S."/>
            <person name="Dacks J."/>
            <person name="Roger A.J."/>
        </authorList>
    </citation>
    <scope>NUCLEOTIDE SEQUENCE</scope>
    <source>
        <strain evidence="2">Busselton2</strain>
    </source>
</reference>
<dbReference type="AlphaFoldDB" id="A0AAV8AEX2"/>
<evidence type="ECO:0000313" key="5">
    <source>
        <dbReference type="Proteomes" id="UP001146793"/>
    </source>
</evidence>
<protein>
    <submittedName>
        <fullName evidence="2">Trafficking protein particle complex subunit 2-related</fullName>
    </submittedName>
</protein>
<sequence>MISTFMIIGKDDVPLYEASFFNSKKQKEGSSHLSQFVIHAALDIIEEKVLSNENFFLGVVDNFNNFTVSAFVTTGMVKFVLLTENKNVDSTKAFFNDVYELYLKVILNPFYKQNSPIVSPYFDKKVREKFSK</sequence>
<dbReference type="SUPFAM" id="SSF64356">
    <property type="entry name" value="SNARE-like"/>
    <property type="match status" value="1"/>
</dbReference>
<evidence type="ECO:0000313" key="1">
    <source>
        <dbReference type="EMBL" id="KAJ3430988.1"/>
    </source>
</evidence>
<dbReference type="Proteomes" id="UP001146793">
    <property type="component" value="Unassembled WGS sequence"/>
</dbReference>
<keyword evidence="6" id="KW-1185">Reference proteome</keyword>
<comment type="caution">
    <text evidence="2">The sequence shown here is derived from an EMBL/GenBank/DDBJ whole genome shotgun (WGS) entry which is preliminary data.</text>
</comment>
<evidence type="ECO:0000313" key="3">
    <source>
        <dbReference type="EMBL" id="KAJ6240911.1"/>
    </source>
</evidence>
<dbReference type="Proteomes" id="UP001150062">
    <property type="component" value="Unassembled WGS sequence"/>
</dbReference>
<dbReference type="InterPro" id="IPR006722">
    <property type="entry name" value="Sedlin"/>
</dbReference>
<dbReference type="PANTHER" id="PTHR12403">
    <property type="entry name" value="TRAFFICKING PROTEIN PARTICLE COMPLEX SUBUNIT 2"/>
    <property type="match status" value="1"/>
</dbReference>
<dbReference type="GO" id="GO:0006888">
    <property type="term" value="P:endoplasmic reticulum to Golgi vesicle-mediated transport"/>
    <property type="evidence" value="ECO:0007669"/>
    <property type="project" value="InterPro"/>
</dbReference>
<accession>A0AAV8AEX2</accession>
<reference evidence="3" key="1">
    <citation type="submission" date="2022-08" db="EMBL/GenBank/DDBJ databases">
        <title>Novel sulfate-reducing endosymbionts in the free-living metamonad Anaeramoeba.</title>
        <authorList>
            <person name="Jerlstrom-Hultqvist J."/>
            <person name="Cepicka I."/>
            <person name="Gallot-Lavallee L."/>
            <person name="Salas-Leiva D."/>
            <person name="Curtis B.A."/>
            <person name="Zahonova K."/>
            <person name="Pipaliya S."/>
            <person name="Dacks J."/>
            <person name="Roger A.J."/>
        </authorList>
    </citation>
    <scope>NUCLEOTIDE SEQUENCE</scope>
    <source>
        <strain evidence="3">Schooner1</strain>
    </source>
</reference>
<organism evidence="2 5">
    <name type="scientific">Anaeramoeba flamelloides</name>
    <dbReference type="NCBI Taxonomy" id="1746091"/>
    <lineage>
        <taxon>Eukaryota</taxon>
        <taxon>Metamonada</taxon>
        <taxon>Anaeramoebidae</taxon>
        <taxon>Anaeramoeba</taxon>
    </lineage>
</organism>
<dbReference type="Gene3D" id="3.30.450.70">
    <property type="match status" value="1"/>
</dbReference>